<dbReference type="Pfam" id="PF02798">
    <property type="entry name" value="GST_N"/>
    <property type="match status" value="1"/>
</dbReference>
<feature type="compositionally biased region" description="Low complexity" evidence="1">
    <location>
        <begin position="36"/>
        <end position="60"/>
    </location>
</feature>
<dbReference type="InterPro" id="IPR036249">
    <property type="entry name" value="Thioredoxin-like_sf"/>
</dbReference>
<accession>A0AAV5CQ08</accession>
<dbReference type="Gene3D" id="3.40.30.10">
    <property type="entry name" value="Glutaredoxin"/>
    <property type="match status" value="1"/>
</dbReference>
<dbReference type="Proteomes" id="UP001054889">
    <property type="component" value="Unassembled WGS sequence"/>
</dbReference>
<dbReference type="EMBL" id="BQKI01000008">
    <property type="protein sequence ID" value="GJN00243.1"/>
    <property type="molecule type" value="Genomic_DNA"/>
</dbReference>
<proteinExistence type="predicted"/>
<evidence type="ECO:0000256" key="1">
    <source>
        <dbReference type="SAM" id="MobiDB-lite"/>
    </source>
</evidence>
<evidence type="ECO:0000259" key="2">
    <source>
        <dbReference type="Pfam" id="PF02798"/>
    </source>
</evidence>
<comment type="caution">
    <text evidence="3">The sequence shown here is derived from an EMBL/GenBank/DDBJ whole genome shotgun (WGS) entry which is preliminary data.</text>
</comment>
<dbReference type="EMBL" id="BQKI01000008">
    <property type="protein sequence ID" value="GJN00475.1"/>
    <property type="molecule type" value="Genomic_DNA"/>
</dbReference>
<keyword evidence="5" id="KW-1185">Reference proteome</keyword>
<organism evidence="3 5">
    <name type="scientific">Eleusine coracana subsp. coracana</name>
    <dbReference type="NCBI Taxonomy" id="191504"/>
    <lineage>
        <taxon>Eukaryota</taxon>
        <taxon>Viridiplantae</taxon>
        <taxon>Streptophyta</taxon>
        <taxon>Embryophyta</taxon>
        <taxon>Tracheophyta</taxon>
        <taxon>Spermatophyta</taxon>
        <taxon>Magnoliopsida</taxon>
        <taxon>Liliopsida</taxon>
        <taxon>Poales</taxon>
        <taxon>Poaceae</taxon>
        <taxon>PACMAD clade</taxon>
        <taxon>Chloridoideae</taxon>
        <taxon>Cynodonteae</taxon>
        <taxon>Eleusininae</taxon>
        <taxon>Eleusine</taxon>
    </lineage>
</organism>
<reference evidence="3" key="1">
    <citation type="journal article" date="2018" name="DNA Res.">
        <title>Multiple hybrid de novo genome assembly of finger millet, an orphan allotetraploid crop.</title>
        <authorList>
            <person name="Hatakeyama M."/>
            <person name="Aluri S."/>
            <person name="Balachadran M.T."/>
            <person name="Sivarajan S.R."/>
            <person name="Patrignani A."/>
            <person name="Gruter S."/>
            <person name="Poveda L."/>
            <person name="Shimizu-Inatsugi R."/>
            <person name="Baeten J."/>
            <person name="Francoijs K.J."/>
            <person name="Nataraja K.N."/>
            <person name="Reddy Y.A.N."/>
            <person name="Phadnis S."/>
            <person name="Ravikumar R.L."/>
            <person name="Schlapbach R."/>
            <person name="Sreeman S.M."/>
            <person name="Shimizu K.K."/>
        </authorList>
    </citation>
    <scope>NUCLEOTIDE SEQUENCE</scope>
</reference>
<feature type="domain" description="GST N-terminal" evidence="2">
    <location>
        <begin position="2"/>
        <end position="38"/>
    </location>
</feature>
<protein>
    <recommendedName>
        <fullName evidence="2">GST N-terminal domain-containing protein</fullName>
    </recommendedName>
</protein>
<dbReference type="InterPro" id="IPR004045">
    <property type="entry name" value="Glutathione_S-Trfase_N"/>
</dbReference>
<evidence type="ECO:0000313" key="5">
    <source>
        <dbReference type="Proteomes" id="UP001054889"/>
    </source>
</evidence>
<dbReference type="AlphaFoldDB" id="A0AAV5CQ08"/>
<reference evidence="3" key="2">
    <citation type="submission" date="2021-12" db="EMBL/GenBank/DDBJ databases">
        <title>Resequencing data analysis of finger millet.</title>
        <authorList>
            <person name="Hatakeyama M."/>
            <person name="Aluri S."/>
            <person name="Balachadran M.T."/>
            <person name="Sivarajan S.R."/>
            <person name="Poveda L."/>
            <person name="Shimizu-Inatsugi R."/>
            <person name="Schlapbach R."/>
            <person name="Sreeman S.M."/>
            <person name="Shimizu K.K."/>
        </authorList>
    </citation>
    <scope>NUCLEOTIDE SEQUENCE</scope>
</reference>
<gene>
    <name evidence="3" type="primary">ga17412</name>
    <name evidence="4" type="synonym">ga17659</name>
    <name evidence="3" type="ORF">PR202_ga17412</name>
    <name evidence="4" type="ORF">PR202_ga17659</name>
</gene>
<name>A0AAV5CQ08_ELECO</name>
<sequence length="113" mass="12238">MARNALALKGVPYEYVEEDLEHKSEALLRLNPVHQRSPSSSSTAAPSRSRSSSSSTSTRRGPGGTRRCSRVTTRGGARRRGSGPRSSATGCRRCRTRCCSRRGTRSGPGWCGR</sequence>
<evidence type="ECO:0000313" key="4">
    <source>
        <dbReference type="EMBL" id="GJN00475.1"/>
    </source>
</evidence>
<evidence type="ECO:0000313" key="3">
    <source>
        <dbReference type="EMBL" id="GJN00243.1"/>
    </source>
</evidence>
<feature type="region of interest" description="Disordered" evidence="1">
    <location>
        <begin position="30"/>
        <end position="94"/>
    </location>
</feature>
<dbReference type="SUPFAM" id="SSF52833">
    <property type="entry name" value="Thioredoxin-like"/>
    <property type="match status" value="1"/>
</dbReference>